<dbReference type="InterPro" id="IPR013196">
    <property type="entry name" value="HTH_11"/>
</dbReference>
<reference evidence="4" key="1">
    <citation type="journal article" date="2013" name="Environ. Microbiol.">
        <title>Microbiota from the distal guts of lean and obese adolescents exhibit partial functional redundancy besides clear differences in community structure.</title>
        <authorList>
            <person name="Ferrer M."/>
            <person name="Ruiz A."/>
            <person name="Lanza F."/>
            <person name="Haange S.B."/>
            <person name="Oberbach A."/>
            <person name="Till H."/>
            <person name="Bargiela R."/>
            <person name="Campoy C."/>
            <person name="Segura M.T."/>
            <person name="Richter M."/>
            <person name="von Bergen M."/>
            <person name="Seifert J."/>
            <person name="Suarez A."/>
        </authorList>
    </citation>
    <scope>NUCLEOTIDE SEQUENCE</scope>
</reference>
<dbReference type="InterPro" id="IPR001034">
    <property type="entry name" value="DeoR_HTH"/>
</dbReference>
<name>K1RYT0_9ZZZZ</name>
<feature type="non-terminal residue" evidence="4">
    <location>
        <position position="1"/>
    </location>
</feature>
<dbReference type="AlphaFoldDB" id="K1RYT0"/>
<dbReference type="Pfam" id="PF08279">
    <property type="entry name" value="HTH_11"/>
    <property type="match status" value="1"/>
</dbReference>
<dbReference type="SUPFAM" id="SSF46785">
    <property type="entry name" value="Winged helix' DNA-binding domain"/>
    <property type="match status" value="1"/>
</dbReference>
<dbReference type="EMBL" id="AJWZ01010466">
    <property type="protein sequence ID" value="EKC48354.1"/>
    <property type="molecule type" value="Genomic_DNA"/>
</dbReference>
<dbReference type="GO" id="GO:0003700">
    <property type="term" value="F:DNA-binding transcription factor activity"/>
    <property type="evidence" value="ECO:0007669"/>
    <property type="project" value="InterPro"/>
</dbReference>
<dbReference type="InterPro" id="IPR036388">
    <property type="entry name" value="WH-like_DNA-bd_sf"/>
</dbReference>
<dbReference type="PANTHER" id="PTHR34580:SF1">
    <property type="entry name" value="PROTEIN PAFC"/>
    <property type="match status" value="1"/>
</dbReference>
<evidence type="ECO:0000259" key="3">
    <source>
        <dbReference type="PROSITE" id="PS51000"/>
    </source>
</evidence>
<protein>
    <submittedName>
        <fullName evidence="4">Helix-turn-helix, type 11 domain-containing protein</fullName>
    </submittedName>
</protein>
<organism evidence="4">
    <name type="scientific">human gut metagenome</name>
    <dbReference type="NCBI Taxonomy" id="408170"/>
    <lineage>
        <taxon>unclassified sequences</taxon>
        <taxon>metagenomes</taxon>
        <taxon>organismal metagenomes</taxon>
    </lineage>
</organism>
<dbReference type="InterPro" id="IPR051534">
    <property type="entry name" value="CBASS_pafABC_assoc_protein"/>
</dbReference>
<keyword evidence="2" id="KW-0804">Transcription</keyword>
<evidence type="ECO:0000256" key="1">
    <source>
        <dbReference type="ARBA" id="ARBA00023015"/>
    </source>
</evidence>
<feature type="domain" description="HTH deoR-type" evidence="3">
    <location>
        <begin position="5"/>
        <end position="63"/>
    </location>
</feature>
<accession>K1RYT0</accession>
<dbReference type="PROSITE" id="PS51000">
    <property type="entry name" value="HTH_DEOR_2"/>
    <property type="match status" value="1"/>
</dbReference>
<keyword evidence="1" id="KW-0805">Transcription regulation</keyword>
<evidence type="ECO:0000313" key="4">
    <source>
        <dbReference type="EMBL" id="EKC48354.1"/>
    </source>
</evidence>
<proteinExistence type="predicted"/>
<dbReference type="InterPro" id="IPR036390">
    <property type="entry name" value="WH_DNA-bd_sf"/>
</dbReference>
<dbReference type="Gene3D" id="1.10.10.10">
    <property type="entry name" value="Winged helix-like DNA-binding domain superfamily/Winged helix DNA-binding domain"/>
    <property type="match status" value="1"/>
</dbReference>
<dbReference type="PANTHER" id="PTHR34580">
    <property type="match status" value="1"/>
</dbReference>
<comment type="caution">
    <text evidence="4">The sequence shown here is derived from an EMBL/GenBank/DDBJ whole genome shotgun (WGS) entry which is preliminary data.</text>
</comment>
<sequence>GEIMQINRLFEIIYILLDKKTVTANELAKKFEVSSRTIYRDVEILSGAGIPIYTTKGKGGGISILDNFILDKSVISKEEQSAIITALTAMSVLPNVEKTGIADKMSLLFKSNDSSWIDVDFSDWNVEQKNFFDKIRDSIIERFTLKLKYINSNGKISERIAEPT</sequence>
<gene>
    <name evidence="4" type="ORF">OBE_15233</name>
</gene>
<evidence type="ECO:0000256" key="2">
    <source>
        <dbReference type="ARBA" id="ARBA00023163"/>
    </source>
</evidence>